<evidence type="ECO:0000256" key="5">
    <source>
        <dbReference type="ARBA" id="ARBA00022692"/>
    </source>
</evidence>
<dbReference type="GO" id="GO:0022857">
    <property type="term" value="F:transmembrane transporter activity"/>
    <property type="evidence" value="ECO:0007669"/>
    <property type="project" value="InterPro"/>
</dbReference>
<comment type="similarity">
    <text evidence="2">Belongs to the binding-protein-dependent transport system permease family. FecCD subfamily.</text>
</comment>
<reference evidence="9" key="1">
    <citation type="journal article" date="2020" name="mSystems">
        <title>Genome- and Community-Level Interaction Insights into Carbon Utilization and Element Cycling Functions of Hydrothermarchaeota in Hydrothermal Sediment.</title>
        <authorList>
            <person name="Zhou Z."/>
            <person name="Liu Y."/>
            <person name="Xu W."/>
            <person name="Pan J."/>
            <person name="Luo Z.H."/>
            <person name="Li M."/>
        </authorList>
    </citation>
    <scope>NUCLEOTIDE SEQUENCE [LARGE SCALE GENOMIC DNA]</scope>
    <source>
        <strain evidence="9">SpSt-70</strain>
    </source>
</reference>
<feature type="transmembrane region" description="Helical" evidence="8">
    <location>
        <begin position="221"/>
        <end position="247"/>
    </location>
</feature>
<dbReference type="FunFam" id="1.10.3470.10:FF:000001">
    <property type="entry name" value="Vitamin B12 ABC transporter permease BtuC"/>
    <property type="match status" value="1"/>
</dbReference>
<dbReference type="InterPro" id="IPR037294">
    <property type="entry name" value="ABC_BtuC-like"/>
</dbReference>
<dbReference type="Gene3D" id="1.10.3470.10">
    <property type="entry name" value="ABC transporter involved in vitamin B12 uptake, BtuC"/>
    <property type="match status" value="1"/>
</dbReference>
<gene>
    <name evidence="9" type="ORF">ENU78_03215</name>
</gene>
<evidence type="ECO:0000256" key="7">
    <source>
        <dbReference type="ARBA" id="ARBA00023136"/>
    </source>
</evidence>
<dbReference type="SUPFAM" id="SSF81345">
    <property type="entry name" value="ABC transporter involved in vitamin B12 uptake, BtuC"/>
    <property type="match status" value="1"/>
</dbReference>
<feature type="transmembrane region" description="Helical" evidence="8">
    <location>
        <begin position="75"/>
        <end position="97"/>
    </location>
</feature>
<evidence type="ECO:0000256" key="6">
    <source>
        <dbReference type="ARBA" id="ARBA00022989"/>
    </source>
</evidence>
<dbReference type="Pfam" id="PF01032">
    <property type="entry name" value="FecCD"/>
    <property type="match status" value="1"/>
</dbReference>
<name>A0A7C3PQA6_DICTH</name>
<feature type="transmembrane region" description="Helical" evidence="8">
    <location>
        <begin position="129"/>
        <end position="153"/>
    </location>
</feature>
<keyword evidence="5 8" id="KW-0812">Transmembrane</keyword>
<comment type="caution">
    <text evidence="9">The sequence shown here is derived from an EMBL/GenBank/DDBJ whole genome shotgun (WGS) entry which is preliminary data.</text>
</comment>
<dbReference type="RefSeq" id="WP_149122934.1">
    <property type="nucleotide sequence ID" value="NZ_VTFL01000004.1"/>
</dbReference>
<sequence>MRLKISLLLIFLIVLTLFSIYTGETKDIPEEVRGKIIRNIRIPRTLLSIFVGGNLSLAGAILQSFFHNPLAEPHVIGLSSGALLGATLYFILSGSTWDIDPLITPWFAIAGSLIVLILLIILNRKFQSSYTLILLGVSLNSLLSSIIALIMFLKQKTFQGVYFWLLGGFNGKTWDHFYLLISYSILGIIWAFIWRNKFNLLFLSEEEIYSLGFSLRKYQPLIIILLSLLISPSVAVSGSIGFVGLIAPHLMRTWETANYKWLIPSSFLAGANLLLASDILSRILFYPTEIPVGIITSFLGVPFFVYLLLRKR</sequence>
<evidence type="ECO:0000256" key="2">
    <source>
        <dbReference type="ARBA" id="ARBA00007935"/>
    </source>
</evidence>
<protein>
    <submittedName>
        <fullName evidence="9">Iron ABC transporter permease</fullName>
    </submittedName>
</protein>
<proteinExistence type="inferred from homology"/>
<keyword evidence="3" id="KW-0813">Transport</keyword>
<comment type="subcellular location">
    <subcellularLocation>
        <location evidence="1">Cell membrane</location>
        <topology evidence="1">Multi-pass membrane protein</topology>
    </subcellularLocation>
</comment>
<dbReference type="GO" id="GO:0005886">
    <property type="term" value="C:plasma membrane"/>
    <property type="evidence" value="ECO:0007669"/>
    <property type="project" value="UniProtKB-SubCell"/>
</dbReference>
<dbReference type="EMBL" id="DTDV01000007">
    <property type="protein sequence ID" value="HGK23452.1"/>
    <property type="molecule type" value="Genomic_DNA"/>
</dbReference>
<evidence type="ECO:0000256" key="8">
    <source>
        <dbReference type="SAM" id="Phobius"/>
    </source>
</evidence>
<dbReference type="CDD" id="cd06550">
    <property type="entry name" value="TM_ABC_iron-siderophores_like"/>
    <property type="match status" value="1"/>
</dbReference>
<evidence type="ECO:0000313" key="9">
    <source>
        <dbReference type="EMBL" id="HGK23452.1"/>
    </source>
</evidence>
<dbReference type="AlphaFoldDB" id="A0A7C3PQA6"/>
<organism evidence="9">
    <name type="scientific">Dictyoglomus thermophilum</name>
    <dbReference type="NCBI Taxonomy" id="14"/>
    <lineage>
        <taxon>Bacteria</taxon>
        <taxon>Pseudomonadati</taxon>
        <taxon>Dictyoglomota</taxon>
        <taxon>Dictyoglomia</taxon>
        <taxon>Dictyoglomales</taxon>
        <taxon>Dictyoglomaceae</taxon>
        <taxon>Dictyoglomus</taxon>
    </lineage>
</organism>
<dbReference type="PANTHER" id="PTHR30472">
    <property type="entry name" value="FERRIC ENTEROBACTIN TRANSPORT SYSTEM PERMEASE PROTEIN"/>
    <property type="match status" value="1"/>
</dbReference>
<feature type="transmembrane region" description="Helical" evidence="8">
    <location>
        <begin position="292"/>
        <end position="309"/>
    </location>
</feature>
<keyword evidence="7 8" id="KW-0472">Membrane</keyword>
<evidence type="ECO:0000256" key="4">
    <source>
        <dbReference type="ARBA" id="ARBA00022475"/>
    </source>
</evidence>
<feature type="transmembrane region" description="Helical" evidence="8">
    <location>
        <begin position="46"/>
        <end position="66"/>
    </location>
</feature>
<feature type="transmembrane region" description="Helical" evidence="8">
    <location>
        <begin position="103"/>
        <end position="122"/>
    </location>
</feature>
<evidence type="ECO:0000256" key="3">
    <source>
        <dbReference type="ARBA" id="ARBA00022448"/>
    </source>
</evidence>
<evidence type="ECO:0000256" key="1">
    <source>
        <dbReference type="ARBA" id="ARBA00004651"/>
    </source>
</evidence>
<feature type="transmembrane region" description="Helical" evidence="8">
    <location>
        <begin position="173"/>
        <end position="194"/>
    </location>
</feature>
<accession>A0A7C3PQA6</accession>
<keyword evidence="6 8" id="KW-1133">Transmembrane helix</keyword>
<dbReference type="InterPro" id="IPR000522">
    <property type="entry name" value="ABC_transptr_permease_BtuC"/>
</dbReference>
<dbReference type="PANTHER" id="PTHR30472:SF25">
    <property type="entry name" value="ABC TRANSPORTER PERMEASE PROTEIN MJ0876-RELATED"/>
    <property type="match status" value="1"/>
</dbReference>
<dbReference type="GO" id="GO:0033214">
    <property type="term" value="P:siderophore-iron import into cell"/>
    <property type="evidence" value="ECO:0007669"/>
    <property type="project" value="TreeGrafter"/>
</dbReference>
<keyword evidence="4" id="KW-1003">Cell membrane</keyword>